<feature type="chain" id="PRO_5038696928" evidence="3">
    <location>
        <begin position="27"/>
        <end position="410"/>
    </location>
</feature>
<dbReference type="STRING" id="284581.AMD01_06045"/>
<sequence>MKKTWASLIILLISVFVITGCSSSTSGGKQTTIQFVHWRGEDTAAFKGIISKFEKENPSIKVDMKVYPSDSYQAQVQATLLSGKGADVFASFPGSQFATLQKAGVYEDLTGKSFVKSFKDDLLAAGQADNKQLALPYQLVYNIPVYNKGIFEKEGIDVPKDWDSFLAGCEKLKKAGYIPIAFSGDISPSQFINPMMMNNQPDEKVFEKLEKGEESLTNEWYVKTLSQIKELQDKGYFQKDPLGTKKDGAAVLFAQEKAAMLAHGSYMMATVAQQNPTIKQGLLAPITVSEDQKVYDGIHTATFMLGVNAKSAHKKAAEKFLSYLTESKVASEYANKTGQLLTLNDVSYDSKELEESAKWLDKKTRFQPRFTITKEPISKAIEVSVQDVISGMSPEKAAEKAQEEVKRALQ</sequence>
<evidence type="ECO:0000256" key="3">
    <source>
        <dbReference type="SAM" id="SignalP"/>
    </source>
</evidence>
<protein>
    <submittedName>
        <fullName evidence="4">ABC transporter substrate-binding protein</fullName>
    </submittedName>
</protein>
<dbReference type="AlphaFoldDB" id="A0A0M0L928"/>
<gene>
    <name evidence="4" type="ORF">AMD01_06045</name>
</gene>
<reference evidence="5" key="1">
    <citation type="submission" date="2015-08" db="EMBL/GenBank/DDBJ databases">
        <title>Fjat-14210 dsm16467.</title>
        <authorList>
            <person name="Liu B."/>
            <person name="Wang J."/>
            <person name="Zhu Y."/>
            <person name="Liu G."/>
            <person name="Chen Q."/>
            <person name="Chen Z."/>
            <person name="Lan J."/>
            <person name="Che J."/>
            <person name="Ge C."/>
            <person name="Shi H."/>
            <person name="Pan Z."/>
            <person name="Liu X."/>
        </authorList>
    </citation>
    <scope>NUCLEOTIDE SEQUENCE [LARGE SCALE GENOMIC DNA]</scope>
    <source>
        <strain evidence="5">DSM 16467</strain>
    </source>
</reference>
<keyword evidence="3" id="KW-0732">Signal</keyword>
<dbReference type="PROSITE" id="PS51257">
    <property type="entry name" value="PROKAR_LIPOPROTEIN"/>
    <property type="match status" value="1"/>
</dbReference>
<keyword evidence="5" id="KW-1185">Reference proteome</keyword>
<name>A0A0M0L928_9BACI</name>
<comment type="similarity">
    <text evidence="1">Belongs to the bacterial solute-binding protein 1 family.</text>
</comment>
<feature type="signal peptide" evidence="3">
    <location>
        <begin position="1"/>
        <end position="26"/>
    </location>
</feature>
<evidence type="ECO:0000313" key="5">
    <source>
        <dbReference type="Proteomes" id="UP000037558"/>
    </source>
</evidence>
<dbReference type="Gene3D" id="3.40.190.10">
    <property type="entry name" value="Periplasmic binding protein-like II"/>
    <property type="match status" value="2"/>
</dbReference>
<evidence type="ECO:0000256" key="1">
    <source>
        <dbReference type="ARBA" id="ARBA00008520"/>
    </source>
</evidence>
<dbReference type="SUPFAM" id="SSF53850">
    <property type="entry name" value="Periplasmic binding protein-like II"/>
    <property type="match status" value="1"/>
</dbReference>
<proteinExistence type="inferred from homology"/>
<dbReference type="InterPro" id="IPR050490">
    <property type="entry name" value="Bact_solute-bd_prot1"/>
</dbReference>
<dbReference type="RefSeq" id="WP_053400506.1">
    <property type="nucleotide sequence ID" value="NZ_LILC01000007.1"/>
</dbReference>
<evidence type="ECO:0000313" key="4">
    <source>
        <dbReference type="EMBL" id="KOO47596.1"/>
    </source>
</evidence>
<dbReference type="PATRIC" id="fig|284581.3.peg.4608"/>
<dbReference type="InterPro" id="IPR006059">
    <property type="entry name" value="SBP"/>
</dbReference>
<dbReference type="EMBL" id="LILC01000007">
    <property type="protein sequence ID" value="KOO47596.1"/>
    <property type="molecule type" value="Genomic_DNA"/>
</dbReference>
<evidence type="ECO:0000256" key="2">
    <source>
        <dbReference type="ARBA" id="ARBA00022448"/>
    </source>
</evidence>
<dbReference type="Pfam" id="PF01547">
    <property type="entry name" value="SBP_bac_1"/>
    <property type="match status" value="1"/>
</dbReference>
<comment type="caution">
    <text evidence="4">The sequence shown here is derived from an EMBL/GenBank/DDBJ whole genome shotgun (WGS) entry which is preliminary data.</text>
</comment>
<accession>A0A0M0L928</accession>
<dbReference type="PANTHER" id="PTHR43649">
    <property type="entry name" value="ARABINOSE-BINDING PROTEIN-RELATED"/>
    <property type="match status" value="1"/>
</dbReference>
<dbReference type="PANTHER" id="PTHR43649:SF29">
    <property type="entry name" value="OSMOPROTECTIVE COMPOUNDS-BINDING PROTEIN GGTB"/>
    <property type="match status" value="1"/>
</dbReference>
<keyword evidence="2" id="KW-0813">Transport</keyword>
<dbReference type="OrthoDB" id="9798191at2"/>
<dbReference type="Proteomes" id="UP000037558">
    <property type="component" value="Unassembled WGS sequence"/>
</dbReference>
<organism evidence="4 5">
    <name type="scientific">Priestia koreensis</name>
    <dbReference type="NCBI Taxonomy" id="284581"/>
    <lineage>
        <taxon>Bacteria</taxon>
        <taxon>Bacillati</taxon>
        <taxon>Bacillota</taxon>
        <taxon>Bacilli</taxon>
        <taxon>Bacillales</taxon>
        <taxon>Bacillaceae</taxon>
        <taxon>Priestia</taxon>
    </lineage>
</organism>